<dbReference type="OrthoDB" id="211174at2"/>
<dbReference type="RefSeq" id="WP_137090050.1">
    <property type="nucleotide sequence ID" value="NZ_CP028923.1"/>
</dbReference>
<dbReference type="EMBL" id="CP028923">
    <property type="protein sequence ID" value="QCK14460.1"/>
    <property type="molecule type" value="Genomic_DNA"/>
</dbReference>
<evidence type="ECO:0000256" key="1">
    <source>
        <dbReference type="SAM" id="Phobius"/>
    </source>
</evidence>
<proteinExistence type="predicted"/>
<dbReference type="InterPro" id="IPR011727">
    <property type="entry name" value="CHP02117"/>
</dbReference>
<accession>A0A4D7JLT1</accession>
<protein>
    <submittedName>
        <fullName evidence="2">TIGR02117 family protein</fullName>
    </submittedName>
</protein>
<dbReference type="NCBIfam" id="TIGR02117">
    <property type="entry name" value="chp_urease_rgn"/>
    <property type="match status" value="1"/>
</dbReference>
<feature type="transmembrane region" description="Helical" evidence="1">
    <location>
        <begin position="7"/>
        <end position="31"/>
    </location>
</feature>
<keyword evidence="3" id="KW-1185">Reference proteome</keyword>
<keyword evidence="1" id="KW-0472">Membrane</keyword>
<dbReference type="AlphaFoldDB" id="A0A4D7JLT1"/>
<evidence type="ECO:0000313" key="2">
    <source>
        <dbReference type="EMBL" id="QCK14460.1"/>
    </source>
</evidence>
<dbReference type="Pfam" id="PF09601">
    <property type="entry name" value="DUF2459"/>
    <property type="match status" value="1"/>
</dbReference>
<dbReference type="KEGG" id="fpf:DCC35_06750"/>
<reference evidence="2 3" key="1">
    <citation type="submission" date="2018-04" db="EMBL/GenBank/DDBJ databases">
        <title>Complete genome uncultured novel isolate.</title>
        <authorList>
            <person name="Merlino G."/>
        </authorList>
    </citation>
    <scope>NUCLEOTIDE SEQUENCE [LARGE SCALE GENOMIC DNA]</scope>
    <source>
        <strain evidence="3">R1DC9</strain>
    </source>
</reference>
<evidence type="ECO:0000313" key="3">
    <source>
        <dbReference type="Proteomes" id="UP000298616"/>
    </source>
</evidence>
<dbReference type="Proteomes" id="UP000298616">
    <property type="component" value="Chromosome"/>
</dbReference>
<name>A0A4D7JLT1_9BACT</name>
<sequence>MKYLKLFFKVIFSLLLLPLIYFLIAIILTWIPVNNDFDSSAGENQIYLSTNGVHADIIIPIDYFDSAFINQLDTNPTVEYLSFGWGDENFYLNTTTWADLTVKNAITALFVDSPTLIHLTKYSNVSDHWVKTNINHQQLGKLKSQIVSSFEYDNGKVQLLEGAGYHSNDNFYKATGSYNLFNTCNSWTNKVLKNSGLRACVWTPFDFGIINKYE</sequence>
<organism evidence="2 3">
    <name type="scientific">Mangrovivirga cuniculi</name>
    <dbReference type="NCBI Taxonomy" id="2715131"/>
    <lineage>
        <taxon>Bacteria</taxon>
        <taxon>Pseudomonadati</taxon>
        <taxon>Bacteroidota</taxon>
        <taxon>Cytophagia</taxon>
        <taxon>Cytophagales</taxon>
        <taxon>Mangrovivirgaceae</taxon>
        <taxon>Mangrovivirga</taxon>
    </lineage>
</organism>
<keyword evidence="1" id="KW-0812">Transmembrane</keyword>
<keyword evidence="1" id="KW-1133">Transmembrane helix</keyword>
<gene>
    <name evidence="2" type="ORF">DCC35_06750</name>
</gene>